<evidence type="ECO:0000313" key="1">
    <source>
        <dbReference type="EMBL" id="RIH66931.1"/>
    </source>
</evidence>
<evidence type="ECO:0000313" key="2">
    <source>
        <dbReference type="Proteomes" id="UP000266441"/>
    </source>
</evidence>
<evidence type="ECO:0008006" key="3">
    <source>
        <dbReference type="Google" id="ProtNLM"/>
    </source>
</evidence>
<dbReference type="GO" id="GO:0004332">
    <property type="term" value="F:fructose-bisphosphate aldolase activity"/>
    <property type="evidence" value="ECO:0007669"/>
    <property type="project" value="InterPro"/>
</dbReference>
<accession>A0A399D979</accession>
<organism evidence="1 2">
    <name type="scientific">Mariniphaga sediminis</name>
    <dbReference type="NCBI Taxonomy" id="1628158"/>
    <lineage>
        <taxon>Bacteria</taxon>
        <taxon>Pseudomonadati</taxon>
        <taxon>Bacteroidota</taxon>
        <taxon>Bacteroidia</taxon>
        <taxon>Marinilabiliales</taxon>
        <taxon>Prolixibacteraceae</taxon>
        <taxon>Mariniphaga</taxon>
    </lineage>
</organism>
<dbReference type="Gene3D" id="3.20.20.70">
    <property type="entry name" value="Aldolase class I"/>
    <property type="match status" value="1"/>
</dbReference>
<proteinExistence type="predicted"/>
<dbReference type="AlphaFoldDB" id="A0A399D979"/>
<keyword evidence="2" id="KW-1185">Reference proteome</keyword>
<dbReference type="InterPro" id="IPR013785">
    <property type="entry name" value="Aldolase_TIM"/>
</dbReference>
<dbReference type="InterPro" id="IPR041720">
    <property type="entry name" value="FbaB-like"/>
</dbReference>
<dbReference type="PANTHER" id="PTHR47916">
    <property type="entry name" value="FRUCTOSE-BISPHOSPHATE ALDOLASE CLASS 1"/>
    <property type="match status" value="1"/>
</dbReference>
<sequence>MNGKSLRLEKLFNKSDNAVIVAIDHGMFDGPIPGMINLQETAKKINPCVDGVLLSPGMLKHLRPAFNSKGAPMPIVRLNWSSVYCFHWNYNQAYTVIAQTVEEAVANGAEIVLVSLTLQTGSEKTDTDNVKVYSRLVNDAAKLGIPVIGEYFPTHSGTISKEQMHEQVFSSCRILSELGCDMIKTFYTNDFKKVTESCPVPVFGLGADKTPTQVEALQLAYDEIRDGARGVVFGRNAIQIPNPAGFQAALCDVVKNNLSPRDAMEKHGISDEG</sequence>
<dbReference type="Pfam" id="PF01791">
    <property type="entry name" value="DeoC"/>
    <property type="match status" value="1"/>
</dbReference>
<dbReference type="Proteomes" id="UP000266441">
    <property type="component" value="Unassembled WGS sequence"/>
</dbReference>
<gene>
    <name evidence="1" type="ORF">D1164_00420</name>
</gene>
<dbReference type="SUPFAM" id="SSF51569">
    <property type="entry name" value="Aldolase"/>
    <property type="match status" value="1"/>
</dbReference>
<dbReference type="EMBL" id="QWET01000001">
    <property type="protein sequence ID" value="RIH66931.1"/>
    <property type="molecule type" value="Genomic_DNA"/>
</dbReference>
<protein>
    <recommendedName>
        <fullName evidence="3">Aldolase</fullName>
    </recommendedName>
</protein>
<reference evidence="1 2" key="1">
    <citation type="journal article" date="2015" name="Int. J. Syst. Evol. Microbiol.">
        <title>Mariniphaga sediminis sp. nov., isolated from coastal sediment.</title>
        <authorList>
            <person name="Wang F.Q."/>
            <person name="Shen Q.Y."/>
            <person name="Chen G.J."/>
            <person name="Du Z.J."/>
        </authorList>
    </citation>
    <scope>NUCLEOTIDE SEQUENCE [LARGE SCALE GENOMIC DNA]</scope>
    <source>
        <strain evidence="1 2">SY21</strain>
    </source>
</reference>
<dbReference type="OrthoDB" id="5915071at2"/>
<dbReference type="RefSeq" id="WP_119347957.1">
    <property type="nucleotide sequence ID" value="NZ_QWET01000001.1"/>
</dbReference>
<dbReference type="PANTHER" id="PTHR47916:SF1">
    <property type="entry name" value="3-HYDROXY-5-PHOSPHONOOXYPENTANE-2,4-DIONE THIOLASE"/>
    <property type="match status" value="1"/>
</dbReference>
<dbReference type="SMART" id="SM01133">
    <property type="entry name" value="DeoC"/>
    <property type="match status" value="1"/>
</dbReference>
<dbReference type="InterPro" id="IPR002915">
    <property type="entry name" value="DeoC/FbaB/LacD_aldolase"/>
</dbReference>
<name>A0A399D979_9BACT</name>
<dbReference type="PIRSF" id="PIRSF038992">
    <property type="entry name" value="Aldolase_Ia"/>
    <property type="match status" value="1"/>
</dbReference>
<dbReference type="InterPro" id="IPR050456">
    <property type="entry name" value="DeoC/FbaB_aldolase"/>
</dbReference>
<comment type="caution">
    <text evidence="1">The sequence shown here is derived from an EMBL/GenBank/DDBJ whole genome shotgun (WGS) entry which is preliminary data.</text>
</comment>